<gene>
    <name evidence="2" type="ORF">FHP88_07230</name>
</gene>
<keyword evidence="2" id="KW-0808">Transferase</keyword>
<reference evidence="2 3" key="1">
    <citation type="submission" date="2019-07" db="EMBL/GenBank/DDBJ databases">
        <title>The pathways for chlorine oxyanion respiration interact through the shared metabolite chlorate.</title>
        <authorList>
            <person name="Barnum T.P."/>
            <person name="Cheng Y."/>
            <person name="Hill K.A."/>
            <person name="Lucas L.N."/>
            <person name="Carlson H.K."/>
            <person name="Coates J.D."/>
        </authorList>
    </citation>
    <scope>NUCLEOTIDE SEQUENCE [LARGE SCALE GENOMIC DNA]</scope>
    <source>
        <strain evidence="2 3">BK-1</strain>
    </source>
</reference>
<dbReference type="Gene3D" id="3.40.50.150">
    <property type="entry name" value="Vaccinia Virus protein VP39"/>
    <property type="match status" value="1"/>
</dbReference>
<keyword evidence="2" id="KW-0489">Methyltransferase</keyword>
<dbReference type="RefSeq" id="WP_144358366.1">
    <property type="nucleotide sequence ID" value="NZ_VMNH01000007.1"/>
</dbReference>
<dbReference type="EMBL" id="VMNH01000007">
    <property type="protein sequence ID" value="TVO75786.1"/>
    <property type="molecule type" value="Genomic_DNA"/>
</dbReference>
<dbReference type="CDD" id="cd02440">
    <property type="entry name" value="AdoMet_MTases"/>
    <property type="match status" value="1"/>
</dbReference>
<evidence type="ECO:0000259" key="1">
    <source>
        <dbReference type="Pfam" id="PF13649"/>
    </source>
</evidence>
<evidence type="ECO:0000313" key="3">
    <source>
        <dbReference type="Proteomes" id="UP000316649"/>
    </source>
</evidence>
<protein>
    <submittedName>
        <fullName evidence="2">Class I SAM-dependent methyltransferase</fullName>
    </submittedName>
</protein>
<proteinExistence type="predicted"/>
<organism evidence="2 3">
    <name type="scientific">Sedimenticola selenatireducens</name>
    <dbReference type="NCBI Taxonomy" id="191960"/>
    <lineage>
        <taxon>Bacteria</taxon>
        <taxon>Pseudomonadati</taxon>
        <taxon>Pseudomonadota</taxon>
        <taxon>Gammaproteobacteria</taxon>
        <taxon>Chromatiales</taxon>
        <taxon>Sedimenticolaceae</taxon>
        <taxon>Sedimenticola</taxon>
    </lineage>
</organism>
<dbReference type="SUPFAM" id="SSF53335">
    <property type="entry name" value="S-adenosyl-L-methionine-dependent methyltransferases"/>
    <property type="match status" value="1"/>
</dbReference>
<dbReference type="GO" id="GO:0032259">
    <property type="term" value="P:methylation"/>
    <property type="evidence" value="ECO:0007669"/>
    <property type="project" value="UniProtKB-KW"/>
</dbReference>
<dbReference type="Proteomes" id="UP000316649">
    <property type="component" value="Unassembled WGS sequence"/>
</dbReference>
<dbReference type="OrthoDB" id="9788660at2"/>
<name>A0A557SEE0_9GAMM</name>
<keyword evidence="3" id="KW-1185">Reference proteome</keyword>
<dbReference type="GO" id="GO:0008168">
    <property type="term" value="F:methyltransferase activity"/>
    <property type="evidence" value="ECO:0007669"/>
    <property type="project" value="UniProtKB-KW"/>
</dbReference>
<evidence type="ECO:0000313" key="2">
    <source>
        <dbReference type="EMBL" id="TVO75786.1"/>
    </source>
</evidence>
<dbReference type="InterPro" id="IPR029063">
    <property type="entry name" value="SAM-dependent_MTases_sf"/>
</dbReference>
<comment type="caution">
    <text evidence="2">The sequence shown here is derived from an EMBL/GenBank/DDBJ whole genome shotgun (WGS) entry which is preliminary data.</text>
</comment>
<feature type="domain" description="Methyltransferase" evidence="1">
    <location>
        <begin position="46"/>
        <end position="141"/>
    </location>
</feature>
<dbReference type="PANTHER" id="PTHR12843">
    <property type="entry name" value="PROTEIN-LYSINE N-METHYLTRANSFERASE METTL10"/>
    <property type="match status" value="1"/>
</dbReference>
<sequence length="207" mass="23346">MNHDRKTHWEKIYSTKSSDDVSWFQPEPTRSLALIRDSGISKDQAIIDVGGGASRLIDHLLNAGYQKITVLDIAQAALDITQQRLGDAAEQVEWLVADATAFKLNHPVQLWHDRAVFHFLTEPRDRDAYIRNLKNTLAPEGTLILAAFSPKGPKKCSNLDIVQYDAQRITIELGPLFKLKHVEQEAHTTPSGAVQQFNYFVFGYHPN</sequence>
<dbReference type="AlphaFoldDB" id="A0A557SEE0"/>
<dbReference type="Pfam" id="PF13649">
    <property type="entry name" value="Methyltransf_25"/>
    <property type="match status" value="1"/>
</dbReference>
<dbReference type="PANTHER" id="PTHR12843:SF5">
    <property type="entry name" value="EEF1A LYSINE METHYLTRANSFERASE 2"/>
    <property type="match status" value="1"/>
</dbReference>
<dbReference type="InterPro" id="IPR041698">
    <property type="entry name" value="Methyltransf_25"/>
</dbReference>
<accession>A0A557SEE0</accession>